<dbReference type="Pfam" id="PF07307">
    <property type="entry name" value="HEPPP_synt_1"/>
    <property type="match status" value="1"/>
</dbReference>
<sequence>MKDINRIKTDMFKQINECIHHSYLKKYLHAPKVDEDKLTLLVAMCNELNVEEKVLHTYIITTMLVQIALDTHELVAVGSNSSDKQQKVQQLTVLAGDYFSGLYYKLLADIEDTQMIKLLAESIKLINEHKIRVYRHDLTYPEPLFDSIKIIEGQLFKNIAKTFQLLFWGEIIPEILLLKRLYKEQSELSSSGYSAISSYLLKETYEVQPNIQYSSQEIEREILEKFEEAISISNKKITNLLASQNISSTLKVEITSMIKKFVSQVHVIVEEG</sequence>
<accession>A0ABS2DN10</accession>
<evidence type="ECO:0000313" key="2">
    <source>
        <dbReference type="Proteomes" id="UP001518925"/>
    </source>
</evidence>
<dbReference type="RefSeq" id="WP_204205347.1">
    <property type="nucleotide sequence ID" value="NZ_JAFELM010000045.1"/>
</dbReference>
<gene>
    <name evidence="1" type="ORF">JR050_19580</name>
</gene>
<dbReference type="EMBL" id="JAFELM010000045">
    <property type="protein sequence ID" value="MBM6619868.1"/>
    <property type="molecule type" value="Genomic_DNA"/>
</dbReference>
<name>A0ABS2DN10_9BACI</name>
<evidence type="ECO:0000313" key="1">
    <source>
        <dbReference type="EMBL" id="MBM6619868.1"/>
    </source>
</evidence>
<dbReference type="InterPro" id="IPR009920">
    <property type="entry name" value="HEPPP_synth_su1"/>
</dbReference>
<dbReference type="Gene3D" id="1.20.120.1450">
    <property type="match status" value="1"/>
</dbReference>
<keyword evidence="2" id="KW-1185">Reference proteome</keyword>
<dbReference type="Proteomes" id="UP001518925">
    <property type="component" value="Unassembled WGS sequence"/>
</dbReference>
<proteinExistence type="predicted"/>
<reference evidence="1 2" key="1">
    <citation type="submission" date="2021-02" db="EMBL/GenBank/DDBJ databases">
        <title>Bacillus sp. RD4P76, an endophyte from a halophyte.</title>
        <authorList>
            <person name="Sun J.-Q."/>
        </authorList>
    </citation>
    <scope>NUCLEOTIDE SEQUENCE [LARGE SCALE GENOMIC DNA]</scope>
    <source>
        <strain evidence="1 2">RD4P76</strain>
    </source>
</reference>
<organism evidence="1 2">
    <name type="scientific">Bacillus suaedaesalsae</name>
    <dbReference type="NCBI Taxonomy" id="2810349"/>
    <lineage>
        <taxon>Bacteria</taxon>
        <taxon>Bacillati</taxon>
        <taxon>Bacillota</taxon>
        <taxon>Bacilli</taxon>
        <taxon>Bacillales</taxon>
        <taxon>Bacillaceae</taxon>
        <taxon>Bacillus</taxon>
    </lineage>
</organism>
<protein>
    <submittedName>
        <fullName evidence="1">Heptaprenyl diphosphate synthase component 1</fullName>
    </submittedName>
</protein>
<comment type="caution">
    <text evidence="1">The sequence shown here is derived from an EMBL/GenBank/DDBJ whole genome shotgun (WGS) entry which is preliminary data.</text>
</comment>